<feature type="transmembrane region" description="Helical" evidence="1">
    <location>
        <begin position="12"/>
        <end position="33"/>
    </location>
</feature>
<dbReference type="KEGG" id="cmiu:B1H56_00595"/>
<keyword evidence="1" id="KW-1133">Transmembrane helix</keyword>
<gene>
    <name evidence="2" type="ORF">HMPREF3293_02572</name>
</gene>
<proteinExistence type="predicted"/>
<keyword evidence="1" id="KW-0812">Transmembrane</keyword>
<name>A0A136Q1D0_9FIRM</name>
<accession>A0A136Q1D0</accession>
<keyword evidence="1" id="KW-0472">Membrane</keyword>
<sequence>MKKLQKREKVLLIVLLVILVAVVPFVLLIFPVMQQNTGKADTLAVLEASRMEMETRLAAKPALETALAEIEERYAENEELIPPAMKNYDIHYLVSDICSKAGVTLDSLSIGEYEAAGDGTDGSQQPEQEQSAFLSRVVLQFTATGNFEQTANVLEQLYELPYMVVTEFYIDMENPQLPSATSIQAELYAVAQPGDAALDAAATEAEQAAQDAADAAGA</sequence>
<dbReference type="RefSeq" id="WP_066522199.1">
    <property type="nucleotide sequence ID" value="NZ_CABMOF010000007.1"/>
</dbReference>
<dbReference type="STRING" id="626937.HMPREF3293_02572"/>
<evidence type="ECO:0000313" key="2">
    <source>
        <dbReference type="EMBL" id="KXK64493.1"/>
    </source>
</evidence>
<evidence type="ECO:0000313" key="3">
    <source>
        <dbReference type="Proteomes" id="UP000070366"/>
    </source>
</evidence>
<dbReference type="Proteomes" id="UP000070366">
    <property type="component" value="Unassembled WGS sequence"/>
</dbReference>
<evidence type="ECO:0000256" key="1">
    <source>
        <dbReference type="SAM" id="Phobius"/>
    </source>
</evidence>
<dbReference type="EMBL" id="LSZW01000064">
    <property type="protein sequence ID" value="KXK64493.1"/>
    <property type="molecule type" value="Genomic_DNA"/>
</dbReference>
<evidence type="ECO:0008006" key="4">
    <source>
        <dbReference type="Google" id="ProtNLM"/>
    </source>
</evidence>
<organism evidence="2 3">
    <name type="scientific">Christensenella minuta</name>
    <dbReference type="NCBI Taxonomy" id="626937"/>
    <lineage>
        <taxon>Bacteria</taxon>
        <taxon>Bacillati</taxon>
        <taxon>Bacillota</taxon>
        <taxon>Clostridia</taxon>
        <taxon>Christensenellales</taxon>
        <taxon>Christensenellaceae</taxon>
        <taxon>Christensenella</taxon>
    </lineage>
</organism>
<protein>
    <recommendedName>
        <fullName evidence="4">Pilus assembly protein, PilO</fullName>
    </recommendedName>
</protein>
<keyword evidence="3" id="KW-1185">Reference proteome</keyword>
<dbReference type="AlphaFoldDB" id="A0A136Q1D0"/>
<comment type="caution">
    <text evidence="2">The sequence shown here is derived from an EMBL/GenBank/DDBJ whole genome shotgun (WGS) entry which is preliminary data.</text>
</comment>
<dbReference type="OrthoDB" id="9956419at2"/>
<reference evidence="2 3" key="1">
    <citation type="submission" date="2016-02" db="EMBL/GenBank/DDBJ databases">
        <authorList>
            <person name="Wen L."/>
            <person name="He K."/>
            <person name="Yang H."/>
        </authorList>
    </citation>
    <scope>NUCLEOTIDE SEQUENCE [LARGE SCALE GENOMIC DNA]</scope>
    <source>
        <strain evidence="2 3">DSM 22607</strain>
    </source>
</reference>